<gene>
    <name evidence="2" type="ORF">SAMN06264849_101255</name>
</gene>
<dbReference type="PANTHER" id="PTHR43539:SF78">
    <property type="entry name" value="FLAVIN-CONTAINING MONOOXYGENASE"/>
    <property type="match status" value="1"/>
</dbReference>
<protein>
    <submittedName>
        <fullName evidence="2">Putative flavoprotein involved in K+ transport</fullName>
    </submittedName>
</protein>
<dbReference type="EMBL" id="FXTI01000001">
    <property type="protein sequence ID" value="SMO36477.1"/>
    <property type="molecule type" value="Genomic_DNA"/>
</dbReference>
<dbReference type="Proteomes" id="UP000315636">
    <property type="component" value="Unassembled WGS sequence"/>
</dbReference>
<dbReference type="PRINTS" id="PR00469">
    <property type="entry name" value="PNDRDTASEII"/>
</dbReference>
<dbReference type="PANTHER" id="PTHR43539">
    <property type="entry name" value="FLAVIN-BINDING MONOOXYGENASE-LIKE PROTEIN (AFU_ORTHOLOGUE AFUA_4G09220)"/>
    <property type="match status" value="1"/>
</dbReference>
<dbReference type="Gene3D" id="3.50.50.60">
    <property type="entry name" value="FAD/NAD(P)-binding domain"/>
    <property type="match status" value="1"/>
</dbReference>
<name>A0A521ANU0_9BACL</name>
<proteinExistence type="predicted"/>
<dbReference type="Pfam" id="PF13738">
    <property type="entry name" value="Pyr_redox_3"/>
    <property type="match status" value="1"/>
</dbReference>
<evidence type="ECO:0000313" key="3">
    <source>
        <dbReference type="Proteomes" id="UP000315636"/>
    </source>
</evidence>
<dbReference type="GO" id="GO:0004497">
    <property type="term" value="F:monooxygenase activity"/>
    <property type="evidence" value="ECO:0007669"/>
    <property type="project" value="TreeGrafter"/>
</dbReference>
<keyword evidence="3" id="KW-1185">Reference proteome</keyword>
<dbReference type="RefSeq" id="WP_185955961.1">
    <property type="nucleotide sequence ID" value="NZ_FXTI01000001.1"/>
</dbReference>
<dbReference type="GO" id="GO:0050660">
    <property type="term" value="F:flavin adenine dinucleotide binding"/>
    <property type="evidence" value="ECO:0007669"/>
    <property type="project" value="TreeGrafter"/>
</dbReference>
<keyword evidence="1" id="KW-0560">Oxidoreductase</keyword>
<sequence length="346" mass="39107">MMNRFDVIVVGAGQAGLAMGYDLKRNHRSFCILESNQRVGDSWRKRYDSLVLFTPRVYSQLPGMNASRDPHTYPTKDDIAADLEAYAHRYALPIHFQTTVHSLEKRDGRFILKTNRGTYQANKVVISTGPFQQPWIPSFAEQLSPDIVQMHSSSYRNPNQLQDGNLLIVGGGNSGAQIAVECAKYRQTFLSVSRPLKFMPLQIFGKSIFWYYEKLGLMDAPTTSKKGVWLKKQPEIIYDLHLKSVLKSGDITLKSKAIFTTSGHDVTFEDGTRLEVQNIIWATGFQSDYHWIQIPDVLDATGQPKHKRGVSPVDQLYFLGLPWLSCRGSALLGWVGKDAQALMQYL</sequence>
<organism evidence="2 3">
    <name type="scientific">Melghirimyces algeriensis</name>
    <dbReference type="NCBI Taxonomy" id="910412"/>
    <lineage>
        <taxon>Bacteria</taxon>
        <taxon>Bacillati</taxon>
        <taxon>Bacillota</taxon>
        <taxon>Bacilli</taxon>
        <taxon>Bacillales</taxon>
        <taxon>Thermoactinomycetaceae</taxon>
        <taxon>Melghirimyces</taxon>
    </lineage>
</organism>
<dbReference type="AlphaFoldDB" id="A0A521ANU0"/>
<evidence type="ECO:0000256" key="1">
    <source>
        <dbReference type="ARBA" id="ARBA00023002"/>
    </source>
</evidence>
<dbReference type="InterPro" id="IPR036188">
    <property type="entry name" value="FAD/NAD-bd_sf"/>
</dbReference>
<evidence type="ECO:0000313" key="2">
    <source>
        <dbReference type="EMBL" id="SMO36477.1"/>
    </source>
</evidence>
<accession>A0A521ANU0</accession>
<dbReference type="SUPFAM" id="SSF51905">
    <property type="entry name" value="FAD/NAD(P)-binding domain"/>
    <property type="match status" value="2"/>
</dbReference>
<reference evidence="2 3" key="1">
    <citation type="submission" date="2017-05" db="EMBL/GenBank/DDBJ databases">
        <authorList>
            <person name="Varghese N."/>
            <person name="Submissions S."/>
        </authorList>
    </citation>
    <scope>NUCLEOTIDE SEQUENCE [LARGE SCALE GENOMIC DNA]</scope>
    <source>
        <strain evidence="2 3">DSM 45474</strain>
    </source>
</reference>
<dbReference type="PRINTS" id="PR00368">
    <property type="entry name" value="FADPNR"/>
</dbReference>
<dbReference type="InterPro" id="IPR050982">
    <property type="entry name" value="Auxin_biosynth/cation_transpt"/>
</dbReference>